<dbReference type="InterPro" id="IPR029033">
    <property type="entry name" value="His_PPase_superfam"/>
</dbReference>
<evidence type="ECO:0000313" key="5">
    <source>
        <dbReference type="EMBL" id="KJY60365.1"/>
    </source>
</evidence>
<evidence type="ECO:0000256" key="4">
    <source>
        <dbReference type="SAM" id="SignalP"/>
    </source>
</evidence>
<dbReference type="HOGENOM" id="CLU_033323_9_0_9"/>
<feature type="chain" id="PRO_5002472436" evidence="4">
    <location>
        <begin position="29"/>
        <end position="274"/>
    </location>
</feature>
<feature type="signal peptide" evidence="4">
    <location>
        <begin position="1"/>
        <end position="28"/>
    </location>
</feature>
<dbReference type="GO" id="GO:0043456">
    <property type="term" value="P:regulation of pentose-phosphate shunt"/>
    <property type="evidence" value="ECO:0007669"/>
    <property type="project" value="TreeGrafter"/>
</dbReference>
<dbReference type="PANTHER" id="PTHR46517:SF1">
    <property type="entry name" value="FRUCTOSE-2,6-BISPHOSPHATASE TIGAR"/>
    <property type="match status" value="1"/>
</dbReference>
<evidence type="ECO:0000256" key="2">
    <source>
        <dbReference type="PIRSR" id="PIRSR613078-1"/>
    </source>
</evidence>
<dbReference type="GO" id="GO:0004331">
    <property type="term" value="F:fructose-2,6-bisphosphate 2-phosphatase activity"/>
    <property type="evidence" value="ECO:0007669"/>
    <property type="project" value="TreeGrafter"/>
</dbReference>
<dbReference type="Pfam" id="PF00300">
    <property type="entry name" value="His_Phos_1"/>
    <property type="match status" value="2"/>
</dbReference>
<accession>A0A0F4LP29</accession>
<evidence type="ECO:0000313" key="6">
    <source>
        <dbReference type="Proteomes" id="UP000033682"/>
    </source>
</evidence>
<keyword evidence="1" id="KW-0378">Hydrolase</keyword>
<reference evidence="5 6" key="1">
    <citation type="submission" date="2015-01" db="EMBL/GenBank/DDBJ databases">
        <title>Comparative genomics of the lactic acid bacteria isolated from the honey bee gut.</title>
        <authorList>
            <person name="Ellegaard K.M."/>
            <person name="Tamarit D."/>
            <person name="Javelind E."/>
            <person name="Olofsson T."/>
            <person name="Andersson S.G."/>
            <person name="Vasquez A."/>
        </authorList>
    </citation>
    <scope>NUCLEOTIDE SEQUENCE [LARGE SCALE GENOMIC DNA]</scope>
    <source>
        <strain evidence="5 6">Hma11</strain>
    </source>
</reference>
<feature type="binding site" evidence="3">
    <location>
        <begin position="43"/>
        <end position="50"/>
    </location>
    <ligand>
        <name>substrate</name>
    </ligand>
</feature>
<dbReference type="AlphaFoldDB" id="A0A0F4LP29"/>
<dbReference type="SUPFAM" id="SSF53254">
    <property type="entry name" value="Phosphoglycerate mutase-like"/>
    <property type="match status" value="1"/>
</dbReference>
<dbReference type="InterPro" id="IPR001345">
    <property type="entry name" value="PG/BPGM_mutase_AS"/>
</dbReference>
<dbReference type="InterPro" id="IPR051695">
    <property type="entry name" value="Phosphoglycerate_Mutase"/>
</dbReference>
<dbReference type="PANTHER" id="PTHR46517">
    <property type="entry name" value="FRUCTOSE-2,6-BISPHOSPHATASE TIGAR"/>
    <property type="match status" value="1"/>
</dbReference>
<name>A0A0F4LP29_9LACO</name>
<gene>
    <name evidence="5" type="ORF">JF72_13130</name>
</gene>
<keyword evidence="6" id="KW-1185">Reference proteome</keyword>
<keyword evidence="4" id="KW-0732">Signal</keyword>
<sequence>MKRKVITFLTVLVGILGIFSTNSTQIQAKSKNNNKPVVIYLTRHGETTANVMHLAQGWSDYTLTDNGVKGAEYLGKGLKGTKFKAAYSGDLSRQEKTARGALDYSGNKKIKVKTDERLRECNYGSYEGRPDVAKNVPEIAAYFGYDSIDDFVKKEGKLFQNKMQDGYYALDQQNKLNTNLPEQYRAESSQVVEKRMTDVLTEIAKKHQRKGGNVLVVSSGMSINLFLSTQNFPSFEGKGLANDSVTKLIYQNGKFKLSGEIGSLEYYNNGMKAK</sequence>
<dbReference type="GO" id="GO:0045820">
    <property type="term" value="P:negative regulation of glycolytic process"/>
    <property type="evidence" value="ECO:0007669"/>
    <property type="project" value="TreeGrafter"/>
</dbReference>
<evidence type="ECO:0000256" key="3">
    <source>
        <dbReference type="PIRSR" id="PIRSR613078-2"/>
    </source>
</evidence>
<dbReference type="InterPro" id="IPR013078">
    <property type="entry name" value="His_Pase_superF_clade-1"/>
</dbReference>
<dbReference type="GO" id="GO:0005829">
    <property type="term" value="C:cytosol"/>
    <property type="evidence" value="ECO:0007669"/>
    <property type="project" value="TreeGrafter"/>
</dbReference>
<dbReference type="PROSITE" id="PS00175">
    <property type="entry name" value="PG_MUTASE"/>
    <property type="match status" value="1"/>
</dbReference>
<dbReference type="Proteomes" id="UP000033682">
    <property type="component" value="Unassembled WGS sequence"/>
</dbReference>
<dbReference type="EMBL" id="JXLG01000009">
    <property type="protein sequence ID" value="KJY60365.1"/>
    <property type="molecule type" value="Genomic_DNA"/>
</dbReference>
<feature type="binding site" evidence="3">
    <location>
        <begin position="120"/>
        <end position="123"/>
    </location>
    <ligand>
        <name>substrate</name>
    </ligand>
</feature>
<evidence type="ECO:0000256" key="1">
    <source>
        <dbReference type="ARBA" id="ARBA00022801"/>
    </source>
</evidence>
<organism evidence="5 6">
    <name type="scientific">Lactobacillus apis</name>
    <dbReference type="NCBI Taxonomy" id="303541"/>
    <lineage>
        <taxon>Bacteria</taxon>
        <taxon>Bacillati</taxon>
        <taxon>Bacillota</taxon>
        <taxon>Bacilli</taxon>
        <taxon>Lactobacillales</taxon>
        <taxon>Lactobacillaceae</taxon>
        <taxon>Lactobacillus</taxon>
    </lineage>
</organism>
<dbReference type="CDD" id="cd07067">
    <property type="entry name" value="HP_PGM_like"/>
    <property type="match status" value="1"/>
</dbReference>
<dbReference type="STRING" id="303541.JF72_13130"/>
<feature type="binding site" evidence="3">
    <location>
        <position position="93"/>
    </location>
    <ligand>
        <name>substrate</name>
    </ligand>
</feature>
<dbReference type="PATRIC" id="fig|303541.3.peg.1482"/>
<feature type="active site" description="Proton donor/acceptor" evidence="2">
    <location>
        <position position="120"/>
    </location>
</feature>
<dbReference type="Gene3D" id="3.40.50.1240">
    <property type="entry name" value="Phosphoglycerate mutase-like"/>
    <property type="match status" value="1"/>
</dbReference>
<dbReference type="RefSeq" id="WP_046308179.1">
    <property type="nucleotide sequence ID" value="NZ_CAMKYX010000002.1"/>
</dbReference>
<protein>
    <submittedName>
        <fullName evidence="5">Phosphoglycerate mutase family protein</fullName>
    </submittedName>
</protein>
<feature type="active site" description="Tele-phosphohistidine intermediate" evidence="2">
    <location>
        <position position="44"/>
    </location>
</feature>
<dbReference type="SMART" id="SM00855">
    <property type="entry name" value="PGAM"/>
    <property type="match status" value="1"/>
</dbReference>
<proteinExistence type="predicted"/>
<comment type="caution">
    <text evidence="5">The sequence shown here is derived from an EMBL/GenBank/DDBJ whole genome shotgun (WGS) entry which is preliminary data.</text>
</comment>